<evidence type="ECO:0000313" key="1">
    <source>
        <dbReference type="EMBL" id="KAI8429321.1"/>
    </source>
</evidence>
<organism evidence="1 2">
    <name type="scientific">Choristoneura fumiferana</name>
    <name type="common">Spruce budworm moth</name>
    <name type="synonym">Archips fumiferana</name>
    <dbReference type="NCBI Taxonomy" id="7141"/>
    <lineage>
        <taxon>Eukaryota</taxon>
        <taxon>Metazoa</taxon>
        <taxon>Ecdysozoa</taxon>
        <taxon>Arthropoda</taxon>
        <taxon>Hexapoda</taxon>
        <taxon>Insecta</taxon>
        <taxon>Pterygota</taxon>
        <taxon>Neoptera</taxon>
        <taxon>Endopterygota</taxon>
        <taxon>Lepidoptera</taxon>
        <taxon>Glossata</taxon>
        <taxon>Ditrysia</taxon>
        <taxon>Tortricoidea</taxon>
        <taxon>Tortricidae</taxon>
        <taxon>Tortricinae</taxon>
        <taxon>Choristoneura</taxon>
    </lineage>
</organism>
<keyword evidence="2" id="KW-1185">Reference proteome</keyword>
<protein>
    <submittedName>
        <fullName evidence="1">Uncharacterized protein</fullName>
    </submittedName>
</protein>
<evidence type="ECO:0000313" key="2">
    <source>
        <dbReference type="Proteomes" id="UP001064048"/>
    </source>
</evidence>
<accession>A0ACC0JYW5</accession>
<reference evidence="1 2" key="1">
    <citation type="journal article" date="2022" name="Genome Biol. Evol.">
        <title>The Spruce Budworm Genome: Reconstructing the Evolutionary History of Antifreeze Proteins.</title>
        <authorList>
            <person name="Beliveau C."/>
            <person name="Gagne P."/>
            <person name="Picq S."/>
            <person name="Vernygora O."/>
            <person name="Keeling C.I."/>
            <person name="Pinkney K."/>
            <person name="Doucet D."/>
            <person name="Wen F."/>
            <person name="Johnston J.S."/>
            <person name="Maaroufi H."/>
            <person name="Boyle B."/>
            <person name="Laroche J."/>
            <person name="Dewar K."/>
            <person name="Juretic N."/>
            <person name="Blackburn G."/>
            <person name="Nisole A."/>
            <person name="Brunet B."/>
            <person name="Brandao M."/>
            <person name="Lumley L."/>
            <person name="Duan J."/>
            <person name="Quan G."/>
            <person name="Lucarotti C.J."/>
            <person name="Roe A.D."/>
            <person name="Sperling F.A.H."/>
            <person name="Levesque R.C."/>
            <person name="Cusson M."/>
        </authorList>
    </citation>
    <scope>NUCLEOTIDE SEQUENCE [LARGE SCALE GENOMIC DNA]</scope>
    <source>
        <strain evidence="1">Glfc:IPQL:Cfum</strain>
    </source>
</reference>
<name>A0ACC0JYW5_CHOFU</name>
<comment type="caution">
    <text evidence="1">The sequence shown here is derived from an EMBL/GenBank/DDBJ whole genome shotgun (WGS) entry which is preliminary data.</text>
</comment>
<gene>
    <name evidence="1" type="ORF">MSG28_007816</name>
</gene>
<dbReference type="Proteomes" id="UP001064048">
    <property type="component" value="Chromosome 12"/>
</dbReference>
<dbReference type="EMBL" id="CM046112">
    <property type="protein sequence ID" value="KAI8429321.1"/>
    <property type="molecule type" value="Genomic_DNA"/>
</dbReference>
<proteinExistence type="predicted"/>
<sequence>MSVGRSPIKGKYSSQPDLAKLQQTDDLDMQVTLRKRKQPPGPDCTCTKQITMFREEMTSLFKAFTDNQREFSKTLHEDMIQIKTKIDTLQVTTEKLAADNNVLKQDVLQLKQHTSQTDEKVKGLQNDINVLKDETSKNIIKKCEISERTDRAKNIIIYGIAESEEANVEEKQEHDKNEVFNIVRSIMDTVPTPKKVVRLGKFNPMKIRPVKVYFDCAQISKQLMRNKNKIEKKDVKIYADLTPTQQNHLKLLRQDLLIRKENDSFNYPTKKLRSINTNNYQSPTQDDIQLTHELPDSYQHLSMNETSLNIFYTNIRSIVKPGKLDELECIIHSTPRKLHLILLTETWIKSDEEKKTIQITNYYHYSNIRTDGRGGGVSIFVHNDLKHHLLEESYTNGNNYLWIHIDKLDLDIGVIYKPGDTNHSSFLDDFELNLQRKRRAVVFGDFNLNLLSPDRNTARYSDLLKEFGFSILNKIDVNYSTRKSLTTNSILDHVLTNLTGNKFNISLLDSSLSDHVQIFGCIEKFKVNKKQRVKYEAIDYEALFSLAEKYNFNSKNNNYNELDSSIKNCIVKSTTSKTKILNLPRSDWINKHIINNINYRNELWQSLKKNPNSTKFQENFAKQRNKTKQLIANSKNKYYAKKFFQCKNDPKKTWTLVNELSCNKIRHESNPPKLIKDSVAITDGDTICEIFNDFFVNIGLDLAREIPMQYHNNLTYTVSHLSSTTNQLSSLTLCTEEEISKIIDNLDSNSSAGLDGISTKCIKCIKHHIISQLTKCINECLNRGIFPDELKVARVSPIHKSGPKTDPGNYRPISVLPVISKVFERVLYNRLDNYLNKIGFYFQRQYGFRTKSNTLSATIDLVTKIRSSIDAKNLVLGVFIDLKKAFDTSSFVPRPLPARAQSDLPAAQCCKWISIDTSVARWWTHCAGAAGSASARAQRHYRRSARLDQSLDAIMRRVNHEG</sequence>